<feature type="domain" description="Fibronectin type-III" evidence="3">
    <location>
        <begin position="125"/>
        <end position="215"/>
    </location>
</feature>
<dbReference type="InterPro" id="IPR003961">
    <property type="entry name" value="FN3_dom"/>
</dbReference>
<feature type="compositionally biased region" description="Basic and acidic residues" evidence="2">
    <location>
        <begin position="926"/>
        <end position="939"/>
    </location>
</feature>
<dbReference type="PRINTS" id="PR00014">
    <property type="entry name" value="FNTYPEIII"/>
</dbReference>
<feature type="domain" description="Fibronectin type-III" evidence="3">
    <location>
        <begin position="217"/>
        <end position="307"/>
    </location>
</feature>
<dbReference type="EMBL" id="JAPDFW010000136">
    <property type="protein sequence ID" value="KAJ5066784.1"/>
    <property type="molecule type" value="Genomic_DNA"/>
</dbReference>
<dbReference type="AlphaFoldDB" id="A0A9Q0L6S8"/>
<dbReference type="PANTHER" id="PTHR13817:SF73">
    <property type="entry name" value="FIBRONECTIN TYPE-III DOMAIN-CONTAINING PROTEIN"/>
    <property type="match status" value="1"/>
</dbReference>
<reference evidence="4" key="1">
    <citation type="submission" date="2022-10" db="EMBL/GenBank/DDBJ databases">
        <title>Novel sulphate-reducing endosymbionts in the free-living metamonad Anaeramoeba.</title>
        <authorList>
            <person name="Jerlstrom-Hultqvist J."/>
            <person name="Cepicka I."/>
            <person name="Gallot-Lavallee L."/>
            <person name="Salas-Leiva D."/>
            <person name="Curtis B.A."/>
            <person name="Zahonova K."/>
            <person name="Pipaliya S."/>
            <person name="Dacks J."/>
            <person name="Roger A.J."/>
        </authorList>
    </citation>
    <scope>NUCLEOTIDE SEQUENCE</scope>
    <source>
        <strain evidence="4">BMAN</strain>
    </source>
</reference>
<feature type="compositionally biased region" description="Basic residues" evidence="2">
    <location>
        <begin position="854"/>
        <end position="868"/>
    </location>
</feature>
<evidence type="ECO:0000259" key="3">
    <source>
        <dbReference type="PROSITE" id="PS50853"/>
    </source>
</evidence>
<dbReference type="Proteomes" id="UP001149090">
    <property type="component" value="Unassembled WGS sequence"/>
</dbReference>
<dbReference type="Pfam" id="PF00041">
    <property type="entry name" value="fn3"/>
    <property type="match status" value="4"/>
</dbReference>
<comment type="caution">
    <text evidence="4">The sequence shown here is derived from an EMBL/GenBank/DDBJ whole genome shotgun (WGS) entry which is preliminary data.</text>
</comment>
<keyword evidence="1" id="KW-0677">Repeat</keyword>
<dbReference type="InterPro" id="IPR036116">
    <property type="entry name" value="FN3_sf"/>
</dbReference>
<protein>
    <submittedName>
        <fullName evidence="4">Fibronectin type iii domain-containing 3ba-related</fullName>
    </submittedName>
</protein>
<organism evidence="4 5">
    <name type="scientific">Anaeramoeba ignava</name>
    <name type="common">Anaerobic marine amoeba</name>
    <dbReference type="NCBI Taxonomy" id="1746090"/>
    <lineage>
        <taxon>Eukaryota</taxon>
        <taxon>Metamonada</taxon>
        <taxon>Anaeramoebidae</taxon>
        <taxon>Anaeramoeba</taxon>
    </lineage>
</organism>
<feature type="domain" description="Fibronectin type-III" evidence="3">
    <location>
        <begin position="26"/>
        <end position="120"/>
    </location>
</feature>
<evidence type="ECO:0000256" key="1">
    <source>
        <dbReference type="ARBA" id="ARBA00022737"/>
    </source>
</evidence>
<dbReference type="InterPro" id="IPR050964">
    <property type="entry name" value="Striated_Muscle_Regulatory"/>
</dbReference>
<dbReference type="SMART" id="SM00060">
    <property type="entry name" value="FN3"/>
    <property type="match status" value="6"/>
</dbReference>
<accession>A0A9Q0L6S8</accession>
<dbReference type="CDD" id="cd00063">
    <property type="entry name" value="FN3"/>
    <property type="match status" value="6"/>
</dbReference>
<feature type="domain" description="Fibronectin type-III" evidence="3">
    <location>
        <begin position="308"/>
        <end position="433"/>
    </location>
</feature>
<sequence>MRIRSHNNNGFSVWSSPQVFTTICDIPNQVSYHWIYCIPDSNKIELNWLKPEENGKPIEYYEIEVYKSSHEVYKTEKTKLETHIITDLQPRTQYRLRIRSFSEIGYSDWSEFLEVTTSRIILPEKIQDIRCVKIQPRELVFEWSEAKTRGLAIDYYEIEMGNENNNQLQNVQDLTYTFSNLNPGNRYVFRVRAHNKQGFGEWSKSLNVSTNTSEPDPIPNLSPRHVAANQIEMTWEKPEDNGSNITLYELEISSPLQKDPEIQKTTRKRFRIPNLRPNTFYDIRVRAQSDHGPSEWSEVVTVKTKKSKPEKIERVWITNRSLTQAELVWEPPKDNGDSIDFYQIEMNDSKTFAPVSSLTSSRTRAARRRALALDPDLPEFHQLFGDMSPKQRLSKMLMRLQSDTEYKIRIRAHNKHGFSEWSGYSQFTLTLLETLKVDEIFCQSHSTRIDLNWNIPQYRRDEIEFYEIEYFSFSLLQNHNILQADERNDSPIPTISSLHIQDEQVDLDEDLTDTPAYRSCVNENVIQLNRSYENHKTLDGLDPEQVYEIRIRAYDPSLGFGSWSSFHAFETLAQEPDPRPDAVQLIFPGKESENRSSKTRPFSPAFDSITNRSIAGVPNAIDEVHGFFDQVTEPKNLILSWKEPANNGGPVDKYIVEISGKIVLETFDTHINIVRLKASINHTFRIRAHNRFGFGQWFVSKKYLLLSLRSKNYHKRFDLPTAIKFSKYDPNDDLYICYIGNKEIKIKLLSNSNKSKEKKGEQFNLFVLENGNFIHFFNYVLDIFEEEKTVLQSPKKESFSEINPRRNSSQHRTKSNNQQQDSRKQNPLKLRSGKHVPKITRPKNKNHQEEMKAKKTKKDGRKKKHKPQKKMEKFSRNLVDNQPQIEKSEEVKKEKRQKSTTYQNPSPLPNKVKFQSLPKLPTLENARIDFNQHHSKKDN</sequence>
<feature type="domain" description="Fibronectin type-III" evidence="3">
    <location>
        <begin position="620"/>
        <end position="710"/>
    </location>
</feature>
<feature type="compositionally biased region" description="Basic residues" evidence="2">
    <location>
        <begin position="831"/>
        <end position="845"/>
    </location>
</feature>
<dbReference type="PANTHER" id="PTHR13817">
    <property type="entry name" value="TITIN"/>
    <property type="match status" value="1"/>
</dbReference>
<proteinExistence type="predicted"/>
<dbReference type="SUPFAM" id="SSF49265">
    <property type="entry name" value="Fibronectin type III"/>
    <property type="match status" value="4"/>
</dbReference>
<gene>
    <name evidence="4" type="ORF">M0811_03128</name>
</gene>
<dbReference type="Gene3D" id="2.60.40.10">
    <property type="entry name" value="Immunoglobulins"/>
    <property type="match status" value="6"/>
</dbReference>
<evidence type="ECO:0000313" key="5">
    <source>
        <dbReference type="Proteomes" id="UP001149090"/>
    </source>
</evidence>
<name>A0A9Q0L6S8_ANAIG</name>
<dbReference type="OrthoDB" id="443915at2759"/>
<dbReference type="InterPro" id="IPR013783">
    <property type="entry name" value="Ig-like_fold"/>
</dbReference>
<dbReference type="PROSITE" id="PS50853">
    <property type="entry name" value="FN3"/>
    <property type="match status" value="5"/>
</dbReference>
<feature type="region of interest" description="Disordered" evidence="2">
    <location>
        <begin position="794"/>
        <end position="939"/>
    </location>
</feature>
<evidence type="ECO:0000313" key="4">
    <source>
        <dbReference type="EMBL" id="KAJ5066784.1"/>
    </source>
</evidence>
<evidence type="ECO:0000256" key="2">
    <source>
        <dbReference type="SAM" id="MobiDB-lite"/>
    </source>
</evidence>
<keyword evidence="5" id="KW-1185">Reference proteome</keyword>